<accession>A0A7C5SZK3</accession>
<dbReference type="GO" id="GO:0004821">
    <property type="term" value="F:histidine-tRNA ligase activity"/>
    <property type="evidence" value="ECO:0007669"/>
    <property type="project" value="TreeGrafter"/>
</dbReference>
<evidence type="ECO:0000313" key="2">
    <source>
        <dbReference type="EMBL" id="HHO74369.1"/>
    </source>
</evidence>
<dbReference type="InterPro" id="IPR045864">
    <property type="entry name" value="aa-tRNA-synth_II/BPL/LPL"/>
</dbReference>
<dbReference type="Pfam" id="PF13393">
    <property type="entry name" value="tRNA-synt_His"/>
    <property type="match status" value="1"/>
</dbReference>
<dbReference type="InterPro" id="IPR041715">
    <property type="entry name" value="HisRS-like_core"/>
</dbReference>
<comment type="caution">
    <text evidence="2">The sequence shown here is derived from an EMBL/GenBank/DDBJ whole genome shotgun (WGS) entry which is preliminary data.</text>
</comment>
<dbReference type="GO" id="GO:0005737">
    <property type="term" value="C:cytoplasm"/>
    <property type="evidence" value="ECO:0007669"/>
    <property type="project" value="InterPro"/>
</dbReference>
<dbReference type="InterPro" id="IPR004516">
    <property type="entry name" value="HisRS/HisZ"/>
</dbReference>
<feature type="domain" description="Class II Histidinyl-tRNA synthetase (HisRS)-like catalytic core" evidence="1">
    <location>
        <begin position="57"/>
        <end position="274"/>
    </location>
</feature>
<name>A0A7C5SZK3_9AQUI</name>
<dbReference type="AlphaFoldDB" id="A0A7C5SZK3"/>
<proteinExistence type="predicted"/>
<dbReference type="EMBL" id="DSAC01000088">
    <property type="protein sequence ID" value="HHO74369.1"/>
    <property type="molecule type" value="Genomic_DNA"/>
</dbReference>
<organism evidence="2">
    <name type="scientific">Thermocrinis ruber</name>
    <dbReference type="NCBI Taxonomy" id="75906"/>
    <lineage>
        <taxon>Bacteria</taxon>
        <taxon>Pseudomonadati</taxon>
        <taxon>Aquificota</taxon>
        <taxon>Aquificia</taxon>
        <taxon>Aquificales</taxon>
        <taxon>Aquificaceae</taxon>
        <taxon>Thermocrinis</taxon>
    </lineage>
</organism>
<protein>
    <recommendedName>
        <fullName evidence="1">Class II Histidinyl-tRNA synthetase (HisRS)-like catalytic core domain-containing protein</fullName>
    </recommendedName>
</protein>
<dbReference type="Gene3D" id="3.30.930.10">
    <property type="entry name" value="Bira Bifunctional Protein, Domain 2"/>
    <property type="match status" value="1"/>
</dbReference>
<sequence length="280" mass="32458">MARQIPEGERFFNFEDAQNLKKSFLLACKLFEDYQFVQLPTLEVYSLESWGLSPFLIGTQTDRSILALRSDWTLSLMRFLNSLREVQLPLRVFYWGPVFSPKEMERFQMGIELIGVPFPEGEYEVIKRLVEYLKAMGLEELSVILGHTQIVKGLCKDEDAKERLRKKNFYGLKEEDPLYHLLRAYGGEEVLEEFSERFKEYSSQCEELRHLGSLLREAGVKVLYDLSEVRIQEYYTGIVFEVFHPEVGYPIAGGGRYDELFLSSKAVGGAVYLDLLLEVL</sequence>
<reference evidence="2" key="1">
    <citation type="journal article" date="2020" name="mSystems">
        <title>Genome- and Community-Level Interaction Insights into Carbon Utilization and Element Cycling Functions of Hydrothermarchaeota in Hydrothermal Sediment.</title>
        <authorList>
            <person name="Zhou Z."/>
            <person name="Liu Y."/>
            <person name="Xu W."/>
            <person name="Pan J."/>
            <person name="Luo Z.H."/>
            <person name="Li M."/>
        </authorList>
    </citation>
    <scope>NUCLEOTIDE SEQUENCE [LARGE SCALE GENOMIC DNA]</scope>
    <source>
        <strain evidence="2">SpSt-114</strain>
    </source>
</reference>
<dbReference type="GO" id="GO:0006427">
    <property type="term" value="P:histidyl-tRNA aminoacylation"/>
    <property type="evidence" value="ECO:0007669"/>
    <property type="project" value="TreeGrafter"/>
</dbReference>
<evidence type="ECO:0000259" key="1">
    <source>
        <dbReference type="Pfam" id="PF13393"/>
    </source>
</evidence>
<dbReference type="SUPFAM" id="SSF55681">
    <property type="entry name" value="Class II aaRS and biotin synthetases"/>
    <property type="match status" value="1"/>
</dbReference>
<dbReference type="PANTHER" id="PTHR43707:SF1">
    <property type="entry name" value="HISTIDINE--TRNA LIGASE, MITOCHONDRIAL-RELATED"/>
    <property type="match status" value="1"/>
</dbReference>
<gene>
    <name evidence="2" type="ORF">ENN04_07045</name>
</gene>
<dbReference type="PANTHER" id="PTHR43707">
    <property type="entry name" value="HISTIDYL-TRNA SYNTHETASE"/>
    <property type="match status" value="1"/>
</dbReference>